<dbReference type="Pfam" id="PF13424">
    <property type="entry name" value="TPR_12"/>
    <property type="match status" value="2"/>
</dbReference>
<dbReference type="InterPro" id="IPR000845">
    <property type="entry name" value="Nucleoside_phosphorylase_d"/>
</dbReference>
<dbReference type="OrthoDB" id="1577640at2759"/>
<dbReference type="PANTHER" id="PTHR46082:SF6">
    <property type="entry name" value="AAA+ ATPASE DOMAIN-CONTAINING PROTEIN-RELATED"/>
    <property type="match status" value="1"/>
</dbReference>
<dbReference type="STRING" id="573508.A0A1E3B508"/>
<reference evidence="4 5" key="1">
    <citation type="journal article" date="2016" name="BMC Genomics">
        <title>Comparative genomic and transcriptomic analyses of the Fuzhuan brick tea-fermentation fungus Aspergillus cristatus.</title>
        <authorList>
            <person name="Ge Y."/>
            <person name="Wang Y."/>
            <person name="Liu Y."/>
            <person name="Tan Y."/>
            <person name="Ren X."/>
            <person name="Zhang X."/>
            <person name="Hyde K.D."/>
            <person name="Liu Y."/>
            <person name="Liu Z."/>
        </authorList>
    </citation>
    <scope>NUCLEOTIDE SEQUENCE [LARGE SCALE GENOMIC DNA]</scope>
    <source>
        <strain evidence="4 5">GZAAS20.1005</strain>
    </source>
</reference>
<dbReference type="SUPFAM" id="SSF52540">
    <property type="entry name" value="P-loop containing nucleoside triphosphate hydrolases"/>
    <property type="match status" value="1"/>
</dbReference>
<feature type="domain" description="NB-ARC" evidence="2">
    <location>
        <begin position="361"/>
        <end position="532"/>
    </location>
</feature>
<dbReference type="Pfam" id="PF13374">
    <property type="entry name" value="TPR_10"/>
    <property type="match status" value="2"/>
</dbReference>
<evidence type="ECO:0000313" key="5">
    <source>
        <dbReference type="Proteomes" id="UP000094569"/>
    </source>
</evidence>
<evidence type="ECO:0000259" key="2">
    <source>
        <dbReference type="Pfam" id="PF00931"/>
    </source>
</evidence>
<feature type="signal peptide" evidence="1">
    <location>
        <begin position="1"/>
        <end position="23"/>
    </location>
</feature>
<sequence length="1058" mass="119277">MRPKSRNDFAIAIICALPLEADAVEALFDETYDRLGKHYGKQPGDANAYINGRIGKHHAVLCYLPGMGKGSAASVASSLRVSYTGIQLALVVGICGGAPSPPKYDEIFLGDIIISDTVMEYDFGRQYPGDFQRKTGVKDTLGRPDREIRTLLKSLQAYNSRIEFQDQVLQYLHTLQQAGTRWQHPDVDDVLFKASYLHKHHGETFSVKCCCLESNVPDSICHDALEKNCEDLGCDNDQVIRRREPIKAANISVHIGTVGSADKVMKSGQHRDAISRKEEVIGFEMEGAGVWDNAPCVVIKGVCDYADSHKSKAWQAYAAATGASAAKAFLRYWRPVNHEDASKNRHLMIPFGRNPRFVGRQDEIHKLEDLISMPDGAKKLAITGLGGVGKTQVALELVYRMRDREPECSIFWIPCTSNEAVEQAYIAIAQVVGIQDVEPAEMKERIKAYFSQMDGKWLLIFDNADDLDMWVKDSSTGSALRDFLPYNTEGNIIFTTRNRKLAVKLASSDVIHVRELDENAGVEFLERSLIQESLLNDRHAVITLLGQLTFLPLAVTQAAAYMNENGVGVSDYLPLLQDQEADVVELLSEDFGDDGRYKDTQNPVAMTWLISFHQIQKLDKLASDYLSRMACVDPRNIPESFLPRPISKKEMIDALGLLSAYFFITIQPGNGSIDLHRLVHLATRNWMKKADQFTLYIRKTADRLSVTFPHNDHTNRQLWRKYLPHALFLLGENEFQEIQEQYIDYMENVGTCLDSDGRYKEAEKLLVQVMETRKQVLGPEHPLTLKSMIKLAMTYRSQGRQKEAEELLVQVMETQKQVLSPEHPDTLTSVADLAVTYWSQGRWKEAEELEVQVMETQKQVLGPEHPFTLDSMANLAITYRYQRRWKEAEELLVQVMETRKQLLGPEHPDTLTSVADLAVTYRSQGRWKEAEELEVQVMETRKQVLGPEHPDTLTSMRNLAYTLKQLGKIPDALTLIKKCADLCNKVLGSDHPDAISSSDALSDWETAVSHLSENEKQQTSADTLLPLPMHTHAAHQIESDSKPVTGGKWRAFMKFFQG</sequence>
<dbReference type="PANTHER" id="PTHR46082">
    <property type="entry name" value="ATP/GTP-BINDING PROTEIN-RELATED"/>
    <property type="match status" value="1"/>
</dbReference>
<name>A0A1E3B508_ASPCR</name>
<evidence type="ECO:0000256" key="1">
    <source>
        <dbReference type="SAM" id="SignalP"/>
    </source>
</evidence>
<dbReference type="Gene3D" id="3.40.50.300">
    <property type="entry name" value="P-loop containing nucleotide triphosphate hydrolases"/>
    <property type="match status" value="1"/>
</dbReference>
<organism evidence="4 5">
    <name type="scientific">Aspergillus cristatus</name>
    <name type="common">Chinese Fuzhuan brick tea-fermentation fungus</name>
    <name type="synonym">Eurotium cristatum</name>
    <dbReference type="NCBI Taxonomy" id="573508"/>
    <lineage>
        <taxon>Eukaryota</taxon>
        <taxon>Fungi</taxon>
        <taxon>Dikarya</taxon>
        <taxon>Ascomycota</taxon>
        <taxon>Pezizomycotina</taxon>
        <taxon>Eurotiomycetes</taxon>
        <taxon>Eurotiomycetidae</taxon>
        <taxon>Eurotiales</taxon>
        <taxon>Aspergillaceae</taxon>
        <taxon>Aspergillus</taxon>
        <taxon>Aspergillus subgen. Aspergillus</taxon>
    </lineage>
</organism>
<dbReference type="SUPFAM" id="SSF53167">
    <property type="entry name" value="Purine and uridine phosphorylases"/>
    <property type="match status" value="1"/>
</dbReference>
<dbReference type="SMART" id="SM00028">
    <property type="entry name" value="TPR"/>
    <property type="match status" value="4"/>
</dbReference>
<dbReference type="Pfam" id="PF01048">
    <property type="entry name" value="PNP_UDP_1"/>
    <property type="match status" value="1"/>
</dbReference>
<dbReference type="InterPro" id="IPR011990">
    <property type="entry name" value="TPR-like_helical_dom_sf"/>
</dbReference>
<feature type="domain" description="Nucleoside phosphorylase" evidence="3">
    <location>
        <begin position="11"/>
        <end position="154"/>
    </location>
</feature>
<evidence type="ECO:0000259" key="3">
    <source>
        <dbReference type="Pfam" id="PF01048"/>
    </source>
</evidence>
<keyword evidence="5" id="KW-1185">Reference proteome</keyword>
<dbReference type="InterPro" id="IPR002182">
    <property type="entry name" value="NB-ARC"/>
</dbReference>
<evidence type="ECO:0008006" key="6">
    <source>
        <dbReference type="Google" id="ProtNLM"/>
    </source>
</evidence>
<dbReference type="Pfam" id="PF00931">
    <property type="entry name" value="NB-ARC"/>
    <property type="match status" value="1"/>
</dbReference>
<dbReference type="SUPFAM" id="SSF48452">
    <property type="entry name" value="TPR-like"/>
    <property type="match status" value="2"/>
</dbReference>
<dbReference type="GO" id="GO:0003824">
    <property type="term" value="F:catalytic activity"/>
    <property type="evidence" value="ECO:0007669"/>
    <property type="project" value="InterPro"/>
</dbReference>
<dbReference type="EMBL" id="JXNT01000013">
    <property type="protein sequence ID" value="ODM16043.1"/>
    <property type="molecule type" value="Genomic_DNA"/>
</dbReference>
<dbReference type="Gene3D" id="1.25.40.10">
    <property type="entry name" value="Tetratricopeptide repeat domain"/>
    <property type="match status" value="2"/>
</dbReference>
<proteinExistence type="predicted"/>
<dbReference type="InterPro" id="IPR053137">
    <property type="entry name" value="NLR-like"/>
</dbReference>
<dbReference type="GO" id="GO:0043531">
    <property type="term" value="F:ADP binding"/>
    <property type="evidence" value="ECO:0007669"/>
    <property type="project" value="InterPro"/>
</dbReference>
<evidence type="ECO:0000313" key="4">
    <source>
        <dbReference type="EMBL" id="ODM16043.1"/>
    </source>
</evidence>
<gene>
    <name evidence="4" type="ORF">SI65_08477</name>
</gene>
<dbReference type="Proteomes" id="UP000094569">
    <property type="component" value="Unassembled WGS sequence"/>
</dbReference>
<accession>A0A1E3B508</accession>
<feature type="chain" id="PRO_5009123415" description="AAA+ ATPase domain-containing protein" evidence="1">
    <location>
        <begin position="24"/>
        <end position="1058"/>
    </location>
</feature>
<dbReference type="InterPro" id="IPR019734">
    <property type="entry name" value="TPR_rpt"/>
</dbReference>
<comment type="caution">
    <text evidence="4">The sequence shown here is derived from an EMBL/GenBank/DDBJ whole genome shotgun (WGS) entry which is preliminary data.</text>
</comment>
<dbReference type="InterPro" id="IPR027417">
    <property type="entry name" value="P-loop_NTPase"/>
</dbReference>
<dbReference type="InterPro" id="IPR035994">
    <property type="entry name" value="Nucleoside_phosphorylase_sf"/>
</dbReference>
<protein>
    <recommendedName>
        <fullName evidence="6">AAA+ ATPase domain-containing protein</fullName>
    </recommendedName>
</protein>
<keyword evidence="1" id="KW-0732">Signal</keyword>
<dbReference type="PRINTS" id="PR00381">
    <property type="entry name" value="KINESINLIGHT"/>
</dbReference>
<dbReference type="GO" id="GO:0009116">
    <property type="term" value="P:nucleoside metabolic process"/>
    <property type="evidence" value="ECO:0007669"/>
    <property type="project" value="InterPro"/>
</dbReference>
<dbReference type="AlphaFoldDB" id="A0A1E3B508"/>
<dbReference type="Gene3D" id="3.40.50.1580">
    <property type="entry name" value="Nucleoside phosphorylase domain"/>
    <property type="match status" value="1"/>
</dbReference>
<dbReference type="VEuPathDB" id="FungiDB:SI65_08477"/>
<dbReference type="NCBIfam" id="NF040586">
    <property type="entry name" value="FxSxx_TPR"/>
    <property type="match status" value="1"/>
</dbReference>